<dbReference type="SUPFAM" id="SSF102114">
    <property type="entry name" value="Radical SAM enzymes"/>
    <property type="match status" value="1"/>
</dbReference>
<evidence type="ECO:0000256" key="2">
    <source>
        <dbReference type="RuleBase" id="RU364116"/>
    </source>
</evidence>
<dbReference type="InterPro" id="IPR007197">
    <property type="entry name" value="rSAM"/>
</dbReference>
<comment type="similarity">
    <text evidence="1">Belongs to the anaerobic coproporphyrinogen-III oxidase family. HemW subfamily.</text>
</comment>
<dbReference type="PANTHER" id="PTHR13932:SF5">
    <property type="entry name" value="RADICAL S-ADENOSYL METHIONINE DOMAIN-CONTAINING PROTEIN 1, MITOCHONDRIAL"/>
    <property type="match status" value="1"/>
</dbReference>
<keyword evidence="2" id="KW-0963">Cytoplasm</keyword>
<dbReference type="Proteomes" id="UP001056426">
    <property type="component" value="Chromosome"/>
</dbReference>
<dbReference type="CDD" id="cd01335">
    <property type="entry name" value="Radical_SAM"/>
    <property type="match status" value="1"/>
</dbReference>
<comment type="subcellular location">
    <subcellularLocation>
        <location evidence="2">Cytoplasm</location>
    </subcellularLocation>
</comment>
<dbReference type="InterPro" id="IPR034505">
    <property type="entry name" value="Coproporphyrinogen-III_oxidase"/>
</dbReference>
<sequence length="370" mass="42863">MAGIYTHIPFCFSRCGYCDFYKTTRLDRIGPFVSVLMKEIEHYSSDLNERIETVYFGGGTPSLISVKDYRDIFKQLRDNYDIADSAEITMEANPDDINEDYLDAMLQIGFNRISIGIQSFHDRDLKEMGRRHNSVQALQAVNIANKAGFDNISIDLIYGLSWGDIGSFRENLSVLKGMPVQHISAYHLTFEEGTPFWQLLKRGIYKEIKDSESTEQYQELCRFLADEGFEHYEVSNFCKPSFHSRHNSSYWNHTPYIGFGPGSHSYYDGVRRWNKPDLSLYLRSEWDSIVESEILDNRDLVNEIVMLGLRTARGLDTGRIRALDESYYELVLISSRKWLDAGHLIMDGQYIRCPEDSWFIVDGIIKDIFI</sequence>
<dbReference type="InterPro" id="IPR004559">
    <property type="entry name" value="HemW-like"/>
</dbReference>
<dbReference type="SFLD" id="SFLDG01082">
    <property type="entry name" value="B12-binding_domain_containing"/>
    <property type="match status" value="1"/>
</dbReference>
<dbReference type="GO" id="GO:0005737">
    <property type="term" value="C:cytoplasm"/>
    <property type="evidence" value="ECO:0007669"/>
    <property type="project" value="UniProtKB-SubCell"/>
</dbReference>
<reference evidence="4" key="2">
    <citation type="submission" date="2022-06" db="EMBL/GenBank/DDBJ databases">
        <title>Xiashengella guii gen. nov. sp. nov., a bacterium isolated form anaerobic digestion tank.</title>
        <authorList>
            <person name="Huang H."/>
        </authorList>
    </citation>
    <scope>NUCLEOTIDE SEQUENCE</scope>
    <source>
        <strain evidence="4">Ai-910</strain>
    </source>
</reference>
<evidence type="ECO:0000313" key="4">
    <source>
        <dbReference type="EMBL" id="URW79827.1"/>
    </source>
</evidence>
<feature type="domain" description="Radical SAM core" evidence="3">
    <location>
        <begin position="1"/>
        <end position="230"/>
    </location>
</feature>
<evidence type="ECO:0000256" key="1">
    <source>
        <dbReference type="ARBA" id="ARBA00006100"/>
    </source>
</evidence>
<dbReference type="InterPro" id="IPR006638">
    <property type="entry name" value="Elp3/MiaA/NifB-like_rSAM"/>
</dbReference>
<keyword evidence="2" id="KW-0408">Iron</keyword>
<organism evidence="4 5">
    <name type="scientific">Xiashengella succiniciproducens</name>
    <dbReference type="NCBI Taxonomy" id="2949635"/>
    <lineage>
        <taxon>Bacteria</taxon>
        <taxon>Pseudomonadati</taxon>
        <taxon>Bacteroidota</taxon>
        <taxon>Bacteroidia</taxon>
        <taxon>Marinilabiliales</taxon>
        <taxon>Marinilabiliaceae</taxon>
        <taxon>Xiashengella</taxon>
    </lineage>
</organism>
<dbReference type="SFLD" id="SFLDG01065">
    <property type="entry name" value="anaerobic_coproporphyrinogen-I"/>
    <property type="match status" value="1"/>
</dbReference>
<dbReference type="KEGG" id="alkq:M9189_00450"/>
<keyword evidence="2" id="KW-0949">S-adenosyl-L-methionine</keyword>
<keyword evidence="2" id="KW-0479">Metal-binding</keyword>
<evidence type="ECO:0000313" key="5">
    <source>
        <dbReference type="Proteomes" id="UP001056426"/>
    </source>
</evidence>
<dbReference type="GO" id="GO:0051539">
    <property type="term" value="F:4 iron, 4 sulfur cluster binding"/>
    <property type="evidence" value="ECO:0007669"/>
    <property type="project" value="UniProtKB-UniRule"/>
</dbReference>
<keyword evidence="2" id="KW-0411">Iron-sulfur</keyword>
<gene>
    <name evidence="4" type="primary">hemW</name>
    <name evidence="4" type="ORF">M9189_00450</name>
</gene>
<reference evidence="4" key="1">
    <citation type="submission" date="2022-05" db="EMBL/GenBank/DDBJ databases">
        <authorList>
            <person name="Sun X."/>
        </authorList>
    </citation>
    <scope>NUCLEOTIDE SEQUENCE</scope>
    <source>
        <strain evidence="4">Ai-910</strain>
    </source>
</reference>
<dbReference type="GO" id="GO:0004109">
    <property type="term" value="F:coproporphyrinogen oxidase activity"/>
    <property type="evidence" value="ECO:0007669"/>
    <property type="project" value="InterPro"/>
</dbReference>
<keyword evidence="2" id="KW-0004">4Fe-4S</keyword>
<dbReference type="InterPro" id="IPR058240">
    <property type="entry name" value="rSAM_sf"/>
</dbReference>
<accession>A0A9J6ZQC0</accession>
<dbReference type="PROSITE" id="PS51918">
    <property type="entry name" value="RADICAL_SAM"/>
    <property type="match status" value="1"/>
</dbReference>
<dbReference type="RefSeq" id="WP_250723942.1">
    <property type="nucleotide sequence ID" value="NZ_CP098400.1"/>
</dbReference>
<comment type="function">
    <text evidence="2">Probably acts as a heme chaperone, transferring heme to an unknown acceptor. Binds one molecule of heme per monomer, possibly covalently. Binds 1 [4Fe-4S] cluster. The cluster is coordinated with 3 cysteines and an exchangeable S-adenosyl-L-methionine.</text>
</comment>
<dbReference type="PANTHER" id="PTHR13932">
    <property type="entry name" value="COPROPORPHYRINIGEN III OXIDASE"/>
    <property type="match status" value="1"/>
</dbReference>
<keyword evidence="5" id="KW-1185">Reference proteome</keyword>
<name>A0A9J6ZQC0_9BACT</name>
<dbReference type="InterPro" id="IPR023404">
    <property type="entry name" value="rSAM_horseshoe"/>
</dbReference>
<dbReference type="AlphaFoldDB" id="A0A9J6ZQC0"/>
<dbReference type="Gene3D" id="3.80.30.20">
    <property type="entry name" value="tm_1862 like domain"/>
    <property type="match status" value="1"/>
</dbReference>
<evidence type="ECO:0000259" key="3">
    <source>
        <dbReference type="PROSITE" id="PS51918"/>
    </source>
</evidence>
<dbReference type="Pfam" id="PF04055">
    <property type="entry name" value="Radical_SAM"/>
    <property type="match status" value="1"/>
</dbReference>
<protein>
    <recommendedName>
        <fullName evidence="2">Heme chaperone HemW</fullName>
    </recommendedName>
</protein>
<dbReference type="EMBL" id="CP098400">
    <property type="protein sequence ID" value="URW79827.1"/>
    <property type="molecule type" value="Genomic_DNA"/>
</dbReference>
<keyword evidence="2" id="KW-0349">Heme</keyword>
<proteinExistence type="inferred from homology"/>
<dbReference type="GO" id="GO:0006779">
    <property type="term" value="P:porphyrin-containing compound biosynthetic process"/>
    <property type="evidence" value="ECO:0007669"/>
    <property type="project" value="InterPro"/>
</dbReference>
<dbReference type="SFLD" id="SFLDF00562">
    <property type="entry name" value="HemN-like__clustered_with_heat"/>
    <property type="match status" value="1"/>
</dbReference>
<dbReference type="SMART" id="SM00729">
    <property type="entry name" value="Elp3"/>
    <property type="match status" value="1"/>
</dbReference>
<dbReference type="SFLD" id="SFLDS00029">
    <property type="entry name" value="Radical_SAM"/>
    <property type="match status" value="1"/>
</dbReference>
<keyword evidence="2" id="KW-0143">Chaperone</keyword>
<dbReference type="NCBIfam" id="TIGR00539">
    <property type="entry name" value="hemN_rel"/>
    <property type="match status" value="1"/>
</dbReference>
<dbReference type="GO" id="GO:0046872">
    <property type="term" value="F:metal ion binding"/>
    <property type="evidence" value="ECO:0007669"/>
    <property type="project" value="UniProtKB-UniRule"/>
</dbReference>